<reference evidence="1 2" key="1">
    <citation type="journal article" date="2018" name="Science">
        <title>The opium poppy genome and morphinan production.</title>
        <authorList>
            <person name="Guo L."/>
            <person name="Winzer T."/>
            <person name="Yang X."/>
            <person name="Li Y."/>
            <person name="Ning Z."/>
            <person name="He Z."/>
            <person name="Teodor R."/>
            <person name="Lu Y."/>
            <person name="Bowser T.A."/>
            <person name="Graham I.A."/>
            <person name="Ye K."/>
        </authorList>
    </citation>
    <scope>NUCLEOTIDE SEQUENCE [LARGE SCALE GENOMIC DNA]</scope>
    <source>
        <strain evidence="2">cv. HN1</strain>
        <tissue evidence="1">Leaves</tissue>
    </source>
</reference>
<proteinExistence type="predicted"/>
<organism evidence="1 2">
    <name type="scientific">Papaver somniferum</name>
    <name type="common">Opium poppy</name>
    <dbReference type="NCBI Taxonomy" id="3469"/>
    <lineage>
        <taxon>Eukaryota</taxon>
        <taxon>Viridiplantae</taxon>
        <taxon>Streptophyta</taxon>
        <taxon>Embryophyta</taxon>
        <taxon>Tracheophyta</taxon>
        <taxon>Spermatophyta</taxon>
        <taxon>Magnoliopsida</taxon>
        <taxon>Ranunculales</taxon>
        <taxon>Papaveraceae</taxon>
        <taxon>Papaveroideae</taxon>
        <taxon>Papaver</taxon>
    </lineage>
</organism>
<protein>
    <submittedName>
        <fullName evidence="1">Uncharacterized protein</fullName>
    </submittedName>
</protein>
<dbReference type="Proteomes" id="UP000316621">
    <property type="component" value="Chromosome 3"/>
</dbReference>
<evidence type="ECO:0000313" key="2">
    <source>
        <dbReference type="Proteomes" id="UP000316621"/>
    </source>
</evidence>
<dbReference type="AlphaFoldDB" id="A0A4Y7J362"/>
<name>A0A4Y7J362_PAPSO</name>
<dbReference type="Gramene" id="RZC55564">
    <property type="protein sequence ID" value="RZC55564"/>
    <property type="gene ID" value="C5167_014412"/>
</dbReference>
<sequence>MDLGPLGYDFAVRREDIKEEAHVTAKDLPPDHRFDAPEMPEKSPERAWKQQQLWFAAWIYGSWKWKLEMSSLVIERFIVLLET</sequence>
<dbReference type="EMBL" id="CM010717">
    <property type="protein sequence ID" value="RZC55564.1"/>
    <property type="molecule type" value="Genomic_DNA"/>
</dbReference>
<keyword evidence="2" id="KW-1185">Reference proteome</keyword>
<accession>A0A4Y7J362</accession>
<gene>
    <name evidence="1" type="ORF">C5167_014412</name>
</gene>
<evidence type="ECO:0000313" key="1">
    <source>
        <dbReference type="EMBL" id="RZC55564.1"/>
    </source>
</evidence>